<gene>
    <name evidence="3" type="ORF">OO17_07295</name>
</gene>
<evidence type="ECO:0000313" key="3">
    <source>
        <dbReference type="EMBL" id="KIZ45861.1"/>
    </source>
</evidence>
<accession>A0A0D7EZ41</accession>
<protein>
    <submittedName>
        <fullName evidence="3">FmdB family transcriptional regulator</fullName>
    </submittedName>
</protein>
<evidence type="ECO:0000313" key="4">
    <source>
        <dbReference type="Proteomes" id="UP000032515"/>
    </source>
</evidence>
<sequence length="75" mass="8246">MPLYGFHCADCDSDVELLLGLSEKPRCPSCDGRKMTRLISRPAAPGKSAGMVQSARARAAREGHLSNFSRAERRR</sequence>
<evidence type="ECO:0000256" key="1">
    <source>
        <dbReference type="SAM" id="MobiDB-lite"/>
    </source>
</evidence>
<organism evidence="3 4">
    <name type="scientific">Rhodopseudomonas palustris</name>
    <dbReference type="NCBI Taxonomy" id="1076"/>
    <lineage>
        <taxon>Bacteria</taxon>
        <taxon>Pseudomonadati</taxon>
        <taxon>Pseudomonadota</taxon>
        <taxon>Alphaproteobacteria</taxon>
        <taxon>Hyphomicrobiales</taxon>
        <taxon>Nitrobacteraceae</taxon>
        <taxon>Rhodopseudomonas</taxon>
    </lineage>
</organism>
<feature type="region of interest" description="Disordered" evidence="1">
    <location>
        <begin position="38"/>
        <end position="75"/>
    </location>
</feature>
<feature type="domain" description="Putative regulatory protein FmdB zinc ribbon" evidence="2">
    <location>
        <begin position="1"/>
        <end position="40"/>
    </location>
</feature>
<dbReference type="RefSeq" id="WP_044407900.1">
    <property type="nucleotide sequence ID" value="NZ_JXXE01000141.1"/>
</dbReference>
<name>A0A0D7EZ41_RHOPL</name>
<dbReference type="Pfam" id="PF09723">
    <property type="entry name" value="Zn_ribbon_8"/>
    <property type="match status" value="1"/>
</dbReference>
<dbReference type="OrthoDB" id="9813321at2"/>
<evidence type="ECO:0000259" key="2">
    <source>
        <dbReference type="SMART" id="SM00834"/>
    </source>
</evidence>
<dbReference type="PATRIC" id="fig|1076.23.peg.669"/>
<proteinExistence type="predicted"/>
<dbReference type="AlphaFoldDB" id="A0A0D7EZ41"/>
<dbReference type="EMBL" id="JXXE01000141">
    <property type="protein sequence ID" value="KIZ45861.1"/>
    <property type="molecule type" value="Genomic_DNA"/>
</dbReference>
<dbReference type="NCBIfam" id="TIGR02605">
    <property type="entry name" value="CxxC_CxxC_SSSS"/>
    <property type="match status" value="1"/>
</dbReference>
<reference evidence="3 4" key="1">
    <citation type="submission" date="2014-11" db="EMBL/GenBank/DDBJ databases">
        <title>Genomics and ecophysiology of heterotrophic nitrogen fixing bacteria isolated from estuarine surface water.</title>
        <authorList>
            <person name="Bentzon-Tilia M."/>
            <person name="Severin I."/>
            <person name="Hansen L.H."/>
            <person name="Riemann L."/>
        </authorList>
    </citation>
    <scope>NUCLEOTIDE SEQUENCE [LARGE SCALE GENOMIC DNA]</scope>
    <source>
        <strain evidence="3 4">BAL398</strain>
    </source>
</reference>
<dbReference type="Proteomes" id="UP000032515">
    <property type="component" value="Unassembled WGS sequence"/>
</dbReference>
<dbReference type="SMART" id="SM00834">
    <property type="entry name" value="CxxC_CXXC_SSSS"/>
    <property type="match status" value="1"/>
</dbReference>
<dbReference type="InterPro" id="IPR013429">
    <property type="entry name" value="Regulatory_FmdB_Zinc_ribbon"/>
</dbReference>
<comment type="caution">
    <text evidence="3">The sequence shown here is derived from an EMBL/GenBank/DDBJ whole genome shotgun (WGS) entry which is preliminary data.</text>
</comment>